<evidence type="ECO:0000313" key="2">
    <source>
        <dbReference type="Proteomes" id="UP000177720"/>
    </source>
</evidence>
<name>A0A1F5Y6B9_9BACT</name>
<dbReference type="EMBL" id="MFIN01000005">
    <property type="protein sequence ID" value="OGF95750.1"/>
    <property type="molecule type" value="Genomic_DNA"/>
</dbReference>
<dbReference type="AlphaFoldDB" id="A0A1F5Y6B9"/>
<evidence type="ECO:0000313" key="1">
    <source>
        <dbReference type="EMBL" id="OGF95750.1"/>
    </source>
</evidence>
<protein>
    <submittedName>
        <fullName evidence="1">Uncharacterized protein</fullName>
    </submittedName>
</protein>
<accession>A0A1F5Y6B9</accession>
<comment type="caution">
    <text evidence="1">The sequence shown here is derived from an EMBL/GenBank/DDBJ whole genome shotgun (WGS) entry which is preliminary data.</text>
</comment>
<proteinExistence type="predicted"/>
<reference evidence="1 2" key="1">
    <citation type="journal article" date="2016" name="Nat. Commun.">
        <title>Thousands of microbial genomes shed light on interconnected biogeochemical processes in an aquifer system.</title>
        <authorList>
            <person name="Anantharaman K."/>
            <person name="Brown C.T."/>
            <person name="Hug L.A."/>
            <person name="Sharon I."/>
            <person name="Castelle C.J."/>
            <person name="Probst A.J."/>
            <person name="Thomas B.C."/>
            <person name="Singh A."/>
            <person name="Wilkins M.J."/>
            <person name="Karaoz U."/>
            <person name="Brodie E.L."/>
            <person name="Williams K.H."/>
            <person name="Hubbard S.S."/>
            <person name="Banfield J.F."/>
        </authorList>
    </citation>
    <scope>NUCLEOTIDE SEQUENCE [LARGE SCALE GENOMIC DNA]</scope>
</reference>
<gene>
    <name evidence="1" type="ORF">A2Y47_02160</name>
</gene>
<organism evidence="1 2">
    <name type="scientific">Candidatus Giovannonibacteria bacterium RIFCSPLOWO2_12_43_8</name>
    <dbReference type="NCBI Taxonomy" id="1798361"/>
    <lineage>
        <taxon>Bacteria</taxon>
        <taxon>Candidatus Giovannoniibacteriota</taxon>
    </lineage>
</organism>
<dbReference type="Proteomes" id="UP000177720">
    <property type="component" value="Unassembled WGS sequence"/>
</dbReference>
<sequence>MAASGVSSYVLLTRLPLPALSKIAQRKGGAFDLHALSTPPAFILSQDQTLFMNERDKRKNLCVFYFQ</sequence>